<sequence>MASETAPISPKDDSTPPNPWANATPIKIADLPPDQKELSRKLRNLHHSPSLLGIWHLGHDGVMRSLSSEREVTDAIPFPPRLIKAMSDRFPFDQKTEDAYRGLDGTKVPEEQWWKPDRSMLPPPLAEESKEKARRGIEEQGGLQAMREKMENERKERDEGKGFRVYILSDYNLDIKEDGLE</sequence>
<evidence type="ECO:0000313" key="3">
    <source>
        <dbReference type="Proteomes" id="UP000504636"/>
    </source>
</evidence>
<accession>A0A6A6YQU5</accession>
<keyword evidence="3" id="KW-1185">Reference proteome</keyword>
<evidence type="ECO:0000313" key="2">
    <source>
        <dbReference type="EMBL" id="KAF2810908.1"/>
    </source>
</evidence>
<reference evidence="4" key="3">
    <citation type="submission" date="2025-04" db="UniProtKB">
        <authorList>
            <consortium name="RefSeq"/>
        </authorList>
    </citation>
    <scope>IDENTIFICATION</scope>
    <source>
        <strain evidence="4">CBS 304.34</strain>
    </source>
</reference>
<evidence type="ECO:0000313" key="4">
    <source>
        <dbReference type="RefSeq" id="XP_033577872.1"/>
    </source>
</evidence>
<dbReference type="Proteomes" id="UP000504636">
    <property type="component" value="Unplaced"/>
</dbReference>
<feature type="compositionally biased region" description="Basic and acidic residues" evidence="1">
    <location>
        <begin position="127"/>
        <end position="138"/>
    </location>
</feature>
<reference evidence="4" key="2">
    <citation type="submission" date="2020-04" db="EMBL/GenBank/DDBJ databases">
        <authorList>
            <consortium name="NCBI Genome Project"/>
        </authorList>
    </citation>
    <scope>NUCLEOTIDE SEQUENCE</scope>
    <source>
        <strain evidence="4">CBS 304.34</strain>
    </source>
</reference>
<reference evidence="2 4" key="1">
    <citation type="journal article" date="2020" name="Stud. Mycol.">
        <title>101 Dothideomycetes genomes: a test case for predicting lifestyles and emergence of pathogens.</title>
        <authorList>
            <person name="Haridas S."/>
            <person name="Albert R."/>
            <person name="Binder M."/>
            <person name="Bloem J."/>
            <person name="Labutti K."/>
            <person name="Salamov A."/>
            <person name="Andreopoulos B."/>
            <person name="Baker S."/>
            <person name="Barry K."/>
            <person name="Bills G."/>
            <person name="Bluhm B."/>
            <person name="Cannon C."/>
            <person name="Castanera R."/>
            <person name="Culley D."/>
            <person name="Daum C."/>
            <person name="Ezra D."/>
            <person name="Gonzalez J."/>
            <person name="Henrissat B."/>
            <person name="Kuo A."/>
            <person name="Liang C."/>
            <person name="Lipzen A."/>
            <person name="Lutzoni F."/>
            <person name="Magnuson J."/>
            <person name="Mondo S."/>
            <person name="Nolan M."/>
            <person name="Ohm R."/>
            <person name="Pangilinan J."/>
            <person name="Park H.-J."/>
            <person name="Ramirez L."/>
            <person name="Alfaro M."/>
            <person name="Sun H."/>
            <person name="Tritt A."/>
            <person name="Yoshinaga Y."/>
            <person name="Zwiers L.-H."/>
            <person name="Turgeon B."/>
            <person name="Goodwin S."/>
            <person name="Spatafora J."/>
            <person name="Crous P."/>
            <person name="Grigoriev I."/>
        </authorList>
    </citation>
    <scope>NUCLEOTIDE SEQUENCE</scope>
    <source>
        <strain evidence="2 4">CBS 304.34</strain>
    </source>
</reference>
<feature type="compositionally biased region" description="Basic and acidic residues" evidence="1">
    <location>
        <begin position="146"/>
        <end position="159"/>
    </location>
</feature>
<evidence type="ECO:0000256" key="1">
    <source>
        <dbReference type="SAM" id="MobiDB-lite"/>
    </source>
</evidence>
<dbReference type="RefSeq" id="XP_033577872.1">
    <property type="nucleotide sequence ID" value="XM_033719795.1"/>
</dbReference>
<gene>
    <name evidence="2 4" type="ORF">BDZ99DRAFT_462200</name>
</gene>
<dbReference type="EMBL" id="MU003699">
    <property type="protein sequence ID" value="KAF2810908.1"/>
    <property type="molecule type" value="Genomic_DNA"/>
</dbReference>
<dbReference type="OrthoDB" id="3660917at2759"/>
<protein>
    <submittedName>
        <fullName evidence="2 4">Uncharacterized protein</fullName>
    </submittedName>
</protein>
<name>A0A6A6YQU5_9PEZI</name>
<dbReference type="GeneID" id="54460688"/>
<feature type="region of interest" description="Disordered" evidence="1">
    <location>
        <begin position="111"/>
        <end position="159"/>
    </location>
</feature>
<organism evidence="2">
    <name type="scientific">Mytilinidion resinicola</name>
    <dbReference type="NCBI Taxonomy" id="574789"/>
    <lineage>
        <taxon>Eukaryota</taxon>
        <taxon>Fungi</taxon>
        <taxon>Dikarya</taxon>
        <taxon>Ascomycota</taxon>
        <taxon>Pezizomycotina</taxon>
        <taxon>Dothideomycetes</taxon>
        <taxon>Pleosporomycetidae</taxon>
        <taxon>Mytilinidiales</taxon>
        <taxon>Mytilinidiaceae</taxon>
        <taxon>Mytilinidion</taxon>
    </lineage>
</organism>
<dbReference type="AlphaFoldDB" id="A0A6A6YQU5"/>
<feature type="region of interest" description="Disordered" evidence="1">
    <location>
        <begin position="1"/>
        <end position="34"/>
    </location>
</feature>
<proteinExistence type="predicted"/>